<accession>A0AAU6Q3L6</accession>
<organism evidence="2">
    <name type="scientific">Deinococcus sp. VB142</name>
    <dbReference type="NCBI Taxonomy" id="3112952"/>
    <lineage>
        <taxon>Bacteria</taxon>
        <taxon>Thermotogati</taxon>
        <taxon>Deinococcota</taxon>
        <taxon>Deinococci</taxon>
        <taxon>Deinococcales</taxon>
        <taxon>Deinococcaceae</taxon>
        <taxon>Deinococcus</taxon>
    </lineage>
</organism>
<dbReference type="RefSeq" id="WP_339096008.1">
    <property type="nucleotide sequence ID" value="NZ_CP149782.1"/>
</dbReference>
<evidence type="ECO:0000313" key="2">
    <source>
        <dbReference type="EMBL" id="WYF44827.1"/>
    </source>
</evidence>
<evidence type="ECO:0000256" key="1">
    <source>
        <dbReference type="SAM" id="SignalP"/>
    </source>
</evidence>
<gene>
    <name evidence="2" type="ORF">WDJ50_01545</name>
</gene>
<sequence>MSRLRYVLALGGALALTAQATDPPTIVQIRANYVAVNASIGAQKYKKQSGQVAGCGDFYTVYTRWLDPRGTVRRLDEKVYGDSVSAGSEFFSSFWFDAAGRLDFALYQQTRYDYKIVPDKNGVNQPVLKNGQPVVAKVRPEVELRVYFDDQGRVLRFLNNSPLGAQETAEVVRMLRHTAAAPWKKLLNSGGC</sequence>
<dbReference type="AlphaFoldDB" id="A0AAU6Q3L6"/>
<reference evidence="2" key="1">
    <citation type="submission" date="2024-03" db="EMBL/GenBank/DDBJ databases">
        <title>Deinococcus weizhi sp. nov., isolated from human skin.</title>
        <authorList>
            <person name="Wei Z."/>
            <person name="Tian F."/>
            <person name="Yang C."/>
            <person name="Xin L.T."/>
            <person name="Wen Z.J."/>
            <person name="Lan K.C."/>
            <person name="Yu L."/>
            <person name="Zhe W."/>
            <person name="Dan F.D."/>
            <person name="Jun W."/>
            <person name="Rui Z."/>
            <person name="Yong X.J."/>
            <person name="Ting Y."/>
            <person name="Wei X."/>
            <person name="Xu Z.G."/>
            <person name="Xin Z."/>
            <person name="Dong F.G."/>
            <person name="Ni X.M."/>
            <person name="Zheng M.G."/>
            <person name="Chun Y."/>
            <person name="Qian W.X."/>
        </authorList>
    </citation>
    <scope>NUCLEOTIDE SEQUENCE</scope>
    <source>
        <strain evidence="2">VB142</strain>
    </source>
</reference>
<feature type="signal peptide" evidence="1">
    <location>
        <begin position="1"/>
        <end position="20"/>
    </location>
</feature>
<proteinExistence type="predicted"/>
<keyword evidence="1" id="KW-0732">Signal</keyword>
<feature type="chain" id="PRO_5043761332" evidence="1">
    <location>
        <begin position="21"/>
        <end position="192"/>
    </location>
</feature>
<name>A0AAU6Q3L6_9DEIO</name>
<dbReference type="EMBL" id="CP149782">
    <property type="protein sequence ID" value="WYF44827.1"/>
    <property type="molecule type" value="Genomic_DNA"/>
</dbReference>
<protein>
    <submittedName>
        <fullName evidence="2">Uncharacterized protein</fullName>
    </submittedName>
</protein>